<protein>
    <submittedName>
        <fullName evidence="13">TonB-dependent receptor</fullName>
    </submittedName>
</protein>
<feature type="domain" description="TonB-dependent receptor-like beta-barrel" evidence="11">
    <location>
        <begin position="318"/>
        <end position="698"/>
    </location>
</feature>
<evidence type="ECO:0000256" key="10">
    <source>
        <dbReference type="SAM" id="SignalP"/>
    </source>
</evidence>
<comment type="similarity">
    <text evidence="8 9">Belongs to the TonB-dependent receptor family.</text>
</comment>
<dbReference type="PANTHER" id="PTHR30069:SF42">
    <property type="entry name" value="FERRIC AEROBACTIN RECEPTOR"/>
    <property type="match status" value="1"/>
</dbReference>
<evidence type="ECO:0000259" key="11">
    <source>
        <dbReference type="Pfam" id="PF00593"/>
    </source>
</evidence>
<dbReference type="CDD" id="cd01347">
    <property type="entry name" value="ligand_gated_channel"/>
    <property type="match status" value="1"/>
</dbReference>
<evidence type="ECO:0000256" key="7">
    <source>
        <dbReference type="ARBA" id="ARBA00023237"/>
    </source>
</evidence>
<dbReference type="InterPro" id="IPR036942">
    <property type="entry name" value="Beta-barrel_TonB_sf"/>
</dbReference>
<sequence length="739" mass="79670">MGLNTKKAVRFAGLLTGCSLAALSQNVSAQSDSNSGEFEEIVITASGSRLPADVTSIPGSVTILSLAEIQKQSGISSDLGAILAKSVPGMAPSSNDGNNFAQTIRGRKPAFFLDGIPQSAALRGGGRDMRIIHPNVLERVEVIRGSTSIYGQGGSGGVINYITKRPAEEGYNFFTEIGFSTSLSNIDDRSFSYTGTQGISAKEGKFDIVANITYQSRGLYFDGDGDLIPPDPAGQTGIADMDEWSLFAKVGYDFTPTVRLELMGVYFDAEVDTDYTVGQGSFAAGVKSVGEIKSQNNIVLGPYAFDFVGVQDPENDNKVIAASLILDDVAGSSVKLQTFYQDSYYVWRHLDYLGPGVAGFPPEGSQLSTSAEKKGLRLDVNTPVTMGGIDGFVLWGVDYLKDETEERLLDGRIRSAGKQNSLSFFGQAQLDITDDLHIRGGLRYDDFKLTIPDFEAIDWYTAITHPIVGADLNYSNLSGNFGIVYDFTDNLNVFASWSSGFSVGNVLRTIGGLRPSGFSPVPVTYYVADLGKFTEAVAVDSYEGGLRYSGEVVSASIAAFYSTSDLGASFDPVTFETVRAPERIWGLELTADVNVTDKLRVGGSFSIQDSKTDADSDGVFEGPLDFSRVPPPMLTTYVEVDFFEGWSARLQSNTLFDESRFTAPFNTSQRDVEGYTLFDLLVSGPFLGGTINLGVENLLNKQYFPLVTLMNCSDSPIFDTFCATAAPGAIGSVRYKIEF</sequence>
<keyword evidence="10" id="KW-0732">Signal</keyword>
<organism evidence="13 14">
    <name type="scientific">Kordiimonas pumila</name>
    <dbReference type="NCBI Taxonomy" id="2161677"/>
    <lineage>
        <taxon>Bacteria</taxon>
        <taxon>Pseudomonadati</taxon>
        <taxon>Pseudomonadota</taxon>
        <taxon>Alphaproteobacteria</taxon>
        <taxon>Kordiimonadales</taxon>
        <taxon>Kordiimonadaceae</taxon>
        <taxon>Kordiimonas</taxon>
    </lineage>
</organism>
<dbReference type="Pfam" id="PF07715">
    <property type="entry name" value="Plug"/>
    <property type="match status" value="1"/>
</dbReference>
<keyword evidence="13" id="KW-0675">Receptor</keyword>
<dbReference type="InterPro" id="IPR039426">
    <property type="entry name" value="TonB-dep_rcpt-like"/>
</dbReference>
<comment type="subcellular location">
    <subcellularLocation>
        <location evidence="1 8">Cell outer membrane</location>
        <topology evidence="1 8">Multi-pass membrane protein</topology>
    </subcellularLocation>
</comment>
<evidence type="ECO:0000256" key="3">
    <source>
        <dbReference type="ARBA" id="ARBA00022452"/>
    </source>
</evidence>
<keyword evidence="14" id="KW-1185">Reference proteome</keyword>
<dbReference type="PANTHER" id="PTHR30069">
    <property type="entry name" value="TONB-DEPENDENT OUTER MEMBRANE RECEPTOR"/>
    <property type="match status" value="1"/>
</dbReference>
<keyword evidence="2 8" id="KW-0813">Transport</keyword>
<evidence type="ECO:0000256" key="9">
    <source>
        <dbReference type="RuleBase" id="RU003357"/>
    </source>
</evidence>
<evidence type="ECO:0000256" key="4">
    <source>
        <dbReference type="ARBA" id="ARBA00022692"/>
    </source>
</evidence>
<evidence type="ECO:0000313" key="13">
    <source>
        <dbReference type="EMBL" id="MFC3052908.1"/>
    </source>
</evidence>
<keyword evidence="5 9" id="KW-0798">TonB box</keyword>
<evidence type="ECO:0000256" key="8">
    <source>
        <dbReference type="PROSITE-ProRule" id="PRU01360"/>
    </source>
</evidence>
<dbReference type="Gene3D" id="2.170.130.10">
    <property type="entry name" value="TonB-dependent receptor, plug domain"/>
    <property type="match status" value="1"/>
</dbReference>
<keyword evidence="6 8" id="KW-0472">Membrane</keyword>
<gene>
    <name evidence="13" type="ORF">ACFOKA_13415</name>
</gene>
<dbReference type="EMBL" id="JBHRSL010000010">
    <property type="protein sequence ID" value="MFC3052908.1"/>
    <property type="molecule type" value="Genomic_DNA"/>
</dbReference>
<evidence type="ECO:0000256" key="6">
    <source>
        <dbReference type="ARBA" id="ARBA00023136"/>
    </source>
</evidence>
<keyword evidence="3 8" id="KW-1134">Transmembrane beta strand</keyword>
<name>A0ABV7D6S7_9PROT</name>
<evidence type="ECO:0000313" key="14">
    <source>
        <dbReference type="Proteomes" id="UP001595444"/>
    </source>
</evidence>
<dbReference type="InterPro" id="IPR000531">
    <property type="entry name" value="Beta-barrel_TonB"/>
</dbReference>
<proteinExistence type="inferred from homology"/>
<dbReference type="Proteomes" id="UP001595444">
    <property type="component" value="Unassembled WGS sequence"/>
</dbReference>
<keyword evidence="7 8" id="KW-0998">Cell outer membrane</keyword>
<feature type="domain" description="TonB-dependent receptor plug" evidence="12">
    <location>
        <begin position="54"/>
        <end position="158"/>
    </location>
</feature>
<feature type="chain" id="PRO_5045061718" evidence="10">
    <location>
        <begin position="30"/>
        <end position="739"/>
    </location>
</feature>
<evidence type="ECO:0000256" key="2">
    <source>
        <dbReference type="ARBA" id="ARBA00022448"/>
    </source>
</evidence>
<comment type="caution">
    <text evidence="13">The sequence shown here is derived from an EMBL/GenBank/DDBJ whole genome shotgun (WGS) entry which is preliminary data.</text>
</comment>
<dbReference type="SUPFAM" id="SSF56935">
    <property type="entry name" value="Porins"/>
    <property type="match status" value="1"/>
</dbReference>
<dbReference type="Gene3D" id="2.40.170.20">
    <property type="entry name" value="TonB-dependent receptor, beta-barrel domain"/>
    <property type="match status" value="1"/>
</dbReference>
<dbReference type="InterPro" id="IPR012910">
    <property type="entry name" value="Plug_dom"/>
</dbReference>
<keyword evidence="4 8" id="KW-0812">Transmembrane</keyword>
<evidence type="ECO:0000256" key="5">
    <source>
        <dbReference type="ARBA" id="ARBA00023077"/>
    </source>
</evidence>
<dbReference type="PROSITE" id="PS52016">
    <property type="entry name" value="TONB_DEPENDENT_REC_3"/>
    <property type="match status" value="1"/>
</dbReference>
<reference evidence="14" key="1">
    <citation type="journal article" date="2019" name="Int. J. Syst. Evol. Microbiol.">
        <title>The Global Catalogue of Microorganisms (GCM) 10K type strain sequencing project: providing services to taxonomists for standard genome sequencing and annotation.</title>
        <authorList>
            <consortium name="The Broad Institute Genomics Platform"/>
            <consortium name="The Broad Institute Genome Sequencing Center for Infectious Disease"/>
            <person name="Wu L."/>
            <person name="Ma J."/>
        </authorList>
    </citation>
    <scope>NUCLEOTIDE SEQUENCE [LARGE SCALE GENOMIC DNA]</scope>
    <source>
        <strain evidence="14">KCTC 62164</strain>
    </source>
</reference>
<evidence type="ECO:0000256" key="1">
    <source>
        <dbReference type="ARBA" id="ARBA00004571"/>
    </source>
</evidence>
<dbReference type="RefSeq" id="WP_194213457.1">
    <property type="nucleotide sequence ID" value="NZ_CP061205.1"/>
</dbReference>
<accession>A0ABV7D6S7</accession>
<evidence type="ECO:0000259" key="12">
    <source>
        <dbReference type="Pfam" id="PF07715"/>
    </source>
</evidence>
<feature type="signal peptide" evidence="10">
    <location>
        <begin position="1"/>
        <end position="29"/>
    </location>
</feature>
<dbReference type="Pfam" id="PF00593">
    <property type="entry name" value="TonB_dep_Rec_b-barrel"/>
    <property type="match status" value="1"/>
</dbReference>
<dbReference type="InterPro" id="IPR037066">
    <property type="entry name" value="Plug_dom_sf"/>
</dbReference>